<evidence type="ECO:0008006" key="3">
    <source>
        <dbReference type="Google" id="ProtNLM"/>
    </source>
</evidence>
<sequence length="98" mass="11168">MPRNHQVQETEQFEEFKVMLSENGRNKVQYLLKYVGYDTPEWTDSSNCTNFSHSLGNSSVMEVDQAGPSDDYGEVEQDGEALLYCEAWMPDTTDKSST</sequence>
<accession>A0ABR0B028</accession>
<comment type="caution">
    <text evidence="1">The sequence shown here is derived from an EMBL/GenBank/DDBJ whole genome shotgun (WGS) entry which is preliminary data.</text>
</comment>
<dbReference type="EMBL" id="JAOYFB010000039">
    <property type="protein sequence ID" value="KAK4030741.1"/>
    <property type="molecule type" value="Genomic_DNA"/>
</dbReference>
<reference evidence="1 2" key="1">
    <citation type="journal article" date="2023" name="Nucleic Acids Res.">
        <title>The hologenome of Daphnia magna reveals possible DNA methylation and microbiome-mediated evolution of the host genome.</title>
        <authorList>
            <person name="Chaturvedi A."/>
            <person name="Li X."/>
            <person name="Dhandapani V."/>
            <person name="Marshall H."/>
            <person name="Kissane S."/>
            <person name="Cuenca-Cambronero M."/>
            <person name="Asole G."/>
            <person name="Calvet F."/>
            <person name="Ruiz-Romero M."/>
            <person name="Marangio P."/>
            <person name="Guigo R."/>
            <person name="Rago D."/>
            <person name="Mirbahai L."/>
            <person name="Eastwood N."/>
            <person name="Colbourne J.K."/>
            <person name="Zhou J."/>
            <person name="Mallon E."/>
            <person name="Orsini L."/>
        </authorList>
    </citation>
    <scope>NUCLEOTIDE SEQUENCE [LARGE SCALE GENOMIC DNA]</scope>
    <source>
        <strain evidence="1">LRV0_1</strain>
    </source>
</reference>
<proteinExistence type="predicted"/>
<evidence type="ECO:0000313" key="2">
    <source>
        <dbReference type="Proteomes" id="UP001234178"/>
    </source>
</evidence>
<dbReference type="Proteomes" id="UP001234178">
    <property type="component" value="Unassembled WGS sequence"/>
</dbReference>
<gene>
    <name evidence="1" type="ORF">OUZ56_024080</name>
</gene>
<name>A0ABR0B028_9CRUS</name>
<organism evidence="1 2">
    <name type="scientific">Daphnia magna</name>
    <dbReference type="NCBI Taxonomy" id="35525"/>
    <lineage>
        <taxon>Eukaryota</taxon>
        <taxon>Metazoa</taxon>
        <taxon>Ecdysozoa</taxon>
        <taxon>Arthropoda</taxon>
        <taxon>Crustacea</taxon>
        <taxon>Branchiopoda</taxon>
        <taxon>Diplostraca</taxon>
        <taxon>Cladocera</taxon>
        <taxon>Anomopoda</taxon>
        <taxon>Daphniidae</taxon>
        <taxon>Daphnia</taxon>
    </lineage>
</organism>
<evidence type="ECO:0000313" key="1">
    <source>
        <dbReference type="EMBL" id="KAK4030741.1"/>
    </source>
</evidence>
<protein>
    <recommendedName>
        <fullName evidence="3">Chromo domain-containing protein</fullName>
    </recommendedName>
</protein>
<keyword evidence="2" id="KW-1185">Reference proteome</keyword>